<dbReference type="Gene3D" id="3.40.225.10">
    <property type="entry name" value="Class II aldolase/adducin N-terminal domain"/>
    <property type="match status" value="1"/>
</dbReference>
<comment type="caution">
    <text evidence="1">The sequence shown here is derived from an EMBL/GenBank/DDBJ whole genome shotgun (WGS) entry which is preliminary data.</text>
</comment>
<sequence>MAHPIATPQTPSARTNLPVDGDGLRRLRIDLAACLRWAARNGLEEGICNHFSAVLPERPDLFLVVAARNRTVAEAQSRAFSGARSVRLETVSDAH</sequence>
<protein>
    <submittedName>
        <fullName evidence="1">Uncharacterized protein</fullName>
    </submittedName>
</protein>
<dbReference type="AlphaFoldDB" id="A0AAJ1TVB2"/>
<gene>
    <name evidence="1" type="ORF">QO001_006590</name>
</gene>
<name>A0AAJ1TVB2_9HYPH</name>
<evidence type="ECO:0000313" key="1">
    <source>
        <dbReference type="EMBL" id="MDQ0547631.1"/>
    </source>
</evidence>
<evidence type="ECO:0000313" key="2">
    <source>
        <dbReference type="Proteomes" id="UP001223420"/>
    </source>
</evidence>
<feature type="non-terminal residue" evidence="1">
    <location>
        <position position="95"/>
    </location>
</feature>
<dbReference type="InterPro" id="IPR036409">
    <property type="entry name" value="Aldolase_II/adducin_N_sf"/>
</dbReference>
<reference evidence="1" key="1">
    <citation type="submission" date="2023-07" db="EMBL/GenBank/DDBJ databases">
        <title>Genomic Encyclopedia of Type Strains, Phase IV (KMG-IV): sequencing the most valuable type-strain genomes for metagenomic binning, comparative biology and taxonomic classification.</title>
        <authorList>
            <person name="Goeker M."/>
        </authorList>
    </citation>
    <scope>NUCLEOTIDE SEQUENCE</scope>
    <source>
        <strain evidence="1">DSM 19569</strain>
    </source>
</reference>
<accession>A0AAJ1TVB2</accession>
<proteinExistence type="predicted"/>
<dbReference type="EMBL" id="JAUSWL010000034">
    <property type="protein sequence ID" value="MDQ0547631.1"/>
    <property type="molecule type" value="Genomic_DNA"/>
</dbReference>
<organism evidence="1 2">
    <name type="scientific">Methylobacterium brachiatum</name>
    <dbReference type="NCBI Taxonomy" id="269660"/>
    <lineage>
        <taxon>Bacteria</taxon>
        <taxon>Pseudomonadati</taxon>
        <taxon>Pseudomonadota</taxon>
        <taxon>Alphaproteobacteria</taxon>
        <taxon>Hyphomicrobiales</taxon>
        <taxon>Methylobacteriaceae</taxon>
        <taxon>Methylobacterium</taxon>
    </lineage>
</organism>
<dbReference type="Proteomes" id="UP001223420">
    <property type="component" value="Unassembled WGS sequence"/>
</dbReference>
<dbReference type="SUPFAM" id="SSF53639">
    <property type="entry name" value="AraD/HMP-PK domain-like"/>
    <property type="match status" value="1"/>
</dbReference>